<gene>
    <name evidence="3" type="primary">LOC106463288</name>
</gene>
<feature type="compositionally biased region" description="Basic and acidic residues" evidence="1">
    <location>
        <begin position="281"/>
        <end position="292"/>
    </location>
</feature>
<name>A0ABM1SS35_LIMPO</name>
<dbReference type="SUPFAM" id="SSF103657">
    <property type="entry name" value="BAR/IMD domain-like"/>
    <property type="match status" value="1"/>
</dbReference>
<dbReference type="GeneID" id="106463288"/>
<accession>A0ABM1SS35</accession>
<protein>
    <submittedName>
        <fullName evidence="3">Protein FAM92A-A-like isoform X1</fullName>
    </submittedName>
</protein>
<feature type="compositionally biased region" description="Basic and acidic residues" evidence="1">
    <location>
        <begin position="301"/>
        <end position="314"/>
    </location>
</feature>
<feature type="region of interest" description="Disordered" evidence="1">
    <location>
        <begin position="281"/>
        <end position="314"/>
    </location>
</feature>
<evidence type="ECO:0000313" key="2">
    <source>
        <dbReference type="Proteomes" id="UP000694941"/>
    </source>
</evidence>
<dbReference type="InterPro" id="IPR009602">
    <property type="entry name" value="CBAR/FAM92"/>
</dbReference>
<dbReference type="Gene3D" id="1.20.1270.60">
    <property type="entry name" value="Arfaptin homology (AH) domain/BAR domain"/>
    <property type="match status" value="1"/>
</dbReference>
<dbReference type="Pfam" id="PF06730">
    <property type="entry name" value="FAM92"/>
    <property type="match status" value="1"/>
</dbReference>
<keyword evidence="2" id="KW-1185">Reference proteome</keyword>
<dbReference type="PANTHER" id="PTHR21223:SF2">
    <property type="entry name" value="CBY1-INTERACTING BAR DOMAIN-CONTAINING PROTEIN HOMOLOG"/>
    <property type="match status" value="1"/>
</dbReference>
<dbReference type="InterPro" id="IPR027267">
    <property type="entry name" value="AH/BAR_dom_sf"/>
</dbReference>
<dbReference type="RefSeq" id="XP_022246441.1">
    <property type="nucleotide sequence ID" value="XM_022390733.1"/>
</dbReference>
<evidence type="ECO:0000256" key="1">
    <source>
        <dbReference type="SAM" id="MobiDB-lite"/>
    </source>
</evidence>
<dbReference type="Proteomes" id="UP000694941">
    <property type="component" value="Unplaced"/>
</dbReference>
<sequence length="314" mass="36709">MFSSFIRPMDFISDLLNSSDRQSRLSQERINLVEKLMGDLCFQFASYARTMGKLRHKGDVLARSILKFAESENFNLTLRNSLISFAGELSCMQDYREVEVKRLEAKVIEHLSAYGTICKHARDNIRANVSIKSKEVNRKHQLEKIQKHTPTISHGTSLVENEYWRGTFDCNWLHKVLEEQVNDFEYRKISDIKIMFTEFVNIELIFHAKALEILTRAYGYLQEIDEKQDLEEFRNRTSHFKAVCAAVIPSKLGLPIDQSQNFPERTQVNKKHKLQRGHITLKPENDELHTEDSDTNGNLHPVEKHHESLFHKRH</sequence>
<reference evidence="3" key="1">
    <citation type="submission" date="2025-08" db="UniProtKB">
        <authorList>
            <consortium name="RefSeq"/>
        </authorList>
    </citation>
    <scope>IDENTIFICATION</scope>
    <source>
        <tissue evidence="3">Muscle</tissue>
    </source>
</reference>
<evidence type="ECO:0000313" key="3">
    <source>
        <dbReference type="RefSeq" id="XP_022246441.1"/>
    </source>
</evidence>
<dbReference type="PANTHER" id="PTHR21223">
    <property type="entry name" value="CBY1-INTERACTING BAR DOMAIN-CONTAINING PROTEIN HOMOLOG"/>
    <property type="match status" value="1"/>
</dbReference>
<proteinExistence type="predicted"/>
<organism evidence="2 3">
    <name type="scientific">Limulus polyphemus</name>
    <name type="common">Atlantic horseshoe crab</name>
    <dbReference type="NCBI Taxonomy" id="6850"/>
    <lineage>
        <taxon>Eukaryota</taxon>
        <taxon>Metazoa</taxon>
        <taxon>Ecdysozoa</taxon>
        <taxon>Arthropoda</taxon>
        <taxon>Chelicerata</taxon>
        <taxon>Merostomata</taxon>
        <taxon>Xiphosura</taxon>
        <taxon>Limulidae</taxon>
        <taxon>Limulus</taxon>
    </lineage>
</organism>